<dbReference type="PANTHER" id="PTHR31550">
    <property type="entry name" value="ANKYRIN REPEAT PROTEIN-RELATED-RELATED"/>
    <property type="match status" value="1"/>
</dbReference>
<evidence type="ECO:0000313" key="2">
    <source>
        <dbReference type="Proteomes" id="UP000695562"/>
    </source>
</evidence>
<dbReference type="Proteomes" id="UP000695562">
    <property type="component" value="Unassembled WGS sequence"/>
</dbReference>
<accession>A0A8J4PWA6</accession>
<protein>
    <recommendedName>
        <fullName evidence="3">Ankyrin repeat protein</fullName>
    </recommendedName>
</protein>
<dbReference type="PANTHER" id="PTHR31550:SF2">
    <property type="entry name" value="ANKYRIN REPEAT PROTEIN-RELATED"/>
    <property type="match status" value="1"/>
</dbReference>
<proteinExistence type="predicted"/>
<organism evidence="1 2">
    <name type="scientific">Polysphondylium violaceum</name>
    <dbReference type="NCBI Taxonomy" id="133409"/>
    <lineage>
        <taxon>Eukaryota</taxon>
        <taxon>Amoebozoa</taxon>
        <taxon>Evosea</taxon>
        <taxon>Eumycetozoa</taxon>
        <taxon>Dictyostelia</taxon>
        <taxon>Dictyosteliales</taxon>
        <taxon>Dictyosteliaceae</taxon>
        <taxon>Polysphondylium</taxon>
    </lineage>
</organism>
<name>A0A8J4PWA6_9MYCE</name>
<dbReference type="EMBL" id="AJWJ01000166">
    <property type="protein sequence ID" value="KAF2074082.1"/>
    <property type="molecule type" value="Genomic_DNA"/>
</dbReference>
<dbReference type="AlphaFoldDB" id="A0A8J4PWA6"/>
<reference evidence="1" key="1">
    <citation type="submission" date="2020-01" db="EMBL/GenBank/DDBJ databases">
        <title>Development of genomics and gene disruption for Polysphondylium violaceum indicates a role for the polyketide synthase stlB in stalk morphogenesis.</title>
        <authorList>
            <person name="Narita B."/>
            <person name="Kawabe Y."/>
            <person name="Kin K."/>
            <person name="Saito T."/>
            <person name="Gibbs R."/>
            <person name="Kuspa A."/>
            <person name="Muzny D."/>
            <person name="Queller D."/>
            <person name="Richards S."/>
            <person name="Strassman J."/>
            <person name="Sucgang R."/>
            <person name="Worley K."/>
            <person name="Schaap P."/>
        </authorList>
    </citation>
    <scope>NUCLEOTIDE SEQUENCE</scope>
    <source>
        <strain evidence="1">QSvi11</strain>
    </source>
</reference>
<dbReference type="OrthoDB" id="24468at2759"/>
<evidence type="ECO:0000313" key="1">
    <source>
        <dbReference type="EMBL" id="KAF2074082.1"/>
    </source>
</evidence>
<comment type="caution">
    <text evidence="1">The sequence shown here is derived from an EMBL/GenBank/DDBJ whole genome shotgun (WGS) entry which is preliminary data.</text>
</comment>
<gene>
    <name evidence="1" type="ORF">CYY_004611</name>
</gene>
<keyword evidence="2" id="KW-1185">Reference proteome</keyword>
<evidence type="ECO:0008006" key="3">
    <source>
        <dbReference type="Google" id="ProtNLM"/>
    </source>
</evidence>
<sequence>MEYKFYSLVFNNNFISAKIFKIVNEIQKNRNSLKYTDIDDVGWMINNNHLGILSDKIKSGQVLSLNINRNRDYLKVICGVRDQDLFIWLFDRFPEFFSIDDVILQCLNDNLIEPIKTLFHKGYLYNLKPPQFLNQVYKTITPVKSEIIGLLLECGYFDTEYLYKLNFNHIPSSLDLIIQSLHKPLDKIWVKRIWELVLQSGHPSIFTNDIQQILQGYSVKLEYCILKNRNIRDLQLFLFLWNNNESITIDNKKEWLFTLLKSSGDEKVLMLKTIIENDQTFIINDKDIENTFQIALDRFSQPMLEYLFEWKPNYMLNDFSISIKNFNPEPDALPRLDFEFLCKLMDKGFDAIPFLIKFDFIGRHDDNLFLYRNLLLKLFKKYRNRFQFTEIEHNVPQIVYLPNSWDLGDIVDIAFQNCCTETIEFLIQNGYNFRFCQLHFMTRGQIILDKKTSKEFIECLETIDFCYEEFWYSQLTAIIGSPNSYDKSLLKYVAEKIVIKPNFSTEWITLKCIQNGCLSRLKYLYSLGIIKPKMNRNLIRYLANSNISVVHFLNKKFPTIASIFNNQDFIDQLIRFENYPLFRYLLQNNHLEIESPELYQSSLDECTNLSIIEYFKKKFPSQLIK</sequence>